<dbReference type="InterPro" id="IPR027867">
    <property type="entry name" value="SPATA48"/>
</dbReference>
<comment type="caution">
    <text evidence="2">The sequence shown here is derived from an EMBL/GenBank/DDBJ whole genome shotgun (WGS) entry which is preliminary data.</text>
</comment>
<evidence type="ECO:0000313" key="3">
    <source>
        <dbReference type="Proteomes" id="UP001642483"/>
    </source>
</evidence>
<feature type="compositionally biased region" description="Polar residues" evidence="1">
    <location>
        <begin position="1"/>
        <end position="14"/>
    </location>
</feature>
<feature type="compositionally biased region" description="Basic and acidic residues" evidence="1">
    <location>
        <begin position="35"/>
        <end position="47"/>
    </location>
</feature>
<feature type="region of interest" description="Disordered" evidence="1">
    <location>
        <begin position="1"/>
        <end position="47"/>
    </location>
</feature>
<proteinExistence type="predicted"/>
<keyword evidence="3" id="KW-1185">Reference proteome</keyword>
<gene>
    <name evidence="2" type="ORF">CVLEPA_LOCUS11578</name>
</gene>
<dbReference type="PANTHER" id="PTHR34759:SF1">
    <property type="entry name" value="SPERMATOGENESIS-ASSOCIATED PROTEIN 48"/>
    <property type="match status" value="1"/>
</dbReference>
<evidence type="ECO:0000313" key="2">
    <source>
        <dbReference type="EMBL" id="CAK8681371.1"/>
    </source>
</evidence>
<dbReference type="EMBL" id="CAWYQH010000079">
    <property type="protein sequence ID" value="CAK8681371.1"/>
    <property type="molecule type" value="Genomic_DNA"/>
</dbReference>
<dbReference type="PANTHER" id="PTHR34759">
    <property type="entry name" value="SPERMATOGENESIS-ASSOCIATED PROTEIN 48"/>
    <property type="match status" value="1"/>
</dbReference>
<dbReference type="Proteomes" id="UP001642483">
    <property type="component" value="Unassembled WGS sequence"/>
</dbReference>
<evidence type="ECO:0000256" key="1">
    <source>
        <dbReference type="SAM" id="MobiDB-lite"/>
    </source>
</evidence>
<name>A0ABP0FP49_CLALP</name>
<sequence length="305" mass="34561">MVQNSDKVQLGTPSSKPPDSGRPQTPPKAPWVEPVKPDDREAKYSARKVSDIKLRALCGGWTSPTKVPQKPSKKPENILVGTFTFKDGNWRDEAARNHMFTSSTQTSYNAVDWDAMLPPKLKPVPSTMEVAADPISQRFTKWAKRYESASDICQTFGRSWDWFQARDKGHGKRPYSFTSHYRKSDHIPYYDGSVGAYSFEAKDHPYEEYRPLTTLRVPKPRYTDTAHRPNIPRYVGCVHWTATHSAHSMFPAPQPPSTAYVHRRMPTPPNTSQFAKRGPMSRMVTTVPPKNPFNLVKDDTVVAQA</sequence>
<dbReference type="Pfam" id="PF15073">
    <property type="entry name" value="SPATA48"/>
    <property type="match status" value="1"/>
</dbReference>
<accession>A0ABP0FP49</accession>
<reference evidence="2 3" key="1">
    <citation type="submission" date="2024-02" db="EMBL/GenBank/DDBJ databases">
        <authorList>
            <person name="Daric V."/>
            <person name="Darras S."/>
        </authorList>
    </citation>
    <scope>NUCLEOTIDE SEQUENCE [LARGE SCALE GENOMIC DNA]</scope>
</reference>
<protein>
    <submittedName>
        <fullName evidence="2">Uncharacterized protein</fullName>
    </submittedName>
</protein>
<organism evidence="2 3">
    <name type="scientific">Clavelina lepadiformis</name>
    <name type="common">Light-bulb sea squirt</name>
    <name type="synonym">Ascidia lepadiformis</name>
    <dbReference type="NCBI Taxonomy" id="159417"/>
    <lineage>
        <taxon>Eukaryota</taxon>
        <taxon>Metazoa</taxon>
        <taxon>Chordata</taxon>
        <taxon>Tunicata</taxon>
        <taxon>Ascidiacea</taxon>
        <taxon>Aplousobranchia</taxon>
        <taxon>Clavelinidae</taxon>
        <taxon>Clavelina</taxon>
    </lineage>
</organism>